<evidence type="ECO:0000313" key="1">
    <source>
        <dbReference type="EMBL" id="GAA0374539.1"/>
    </source>
</evidence>
<evidence type="ECO:0000313" key="2">
    <source>
        <dbReference type="Proteomes" id="UP001501757"/>
    </source>
</evidence>
<name>A0ABP3HQM7_9ALTE</name>
<reference evidence="2" key="1">
    <citation type="journal article" date="2019" name="Int. J. Syst. Evol. Microbiol.">
        <title>The Global Catalogue of Microorganisms (GCM) 10K type strain sequencing project: providing services to taxonomists for standard genome sequencing and annotation.</title>
        <authorList>
            <consortium name="The Broad Institute Genomics Platform"/>
            <consortium name="The Broad Institute Genome Sequencing Center for Infectious Disease"/>
            <person name="Wu L."/>
            <person name="Ma J."/>
        </authorList>
    </citation>
    <scope>NUCLEOTIDE SEQUENCE [LARGE SCALE GENOMIC DNA]</scope>
    <source>
        <strain evidence="2">JCM 13378</strain>
    </source>
</reference>
<dbReference type="Pfam" id="PF11456">
    <property type="entry name" value="DUF3019"/>
    <property type="match status" value="1"/>
</dbReference>
<comment type="caution">
    <text evidence="1">The sequence shown here is derived from an EMBL/GenBank/DDBJ whole genome shotgun (WGS) entry which is preliminary data.</text>
</comment>
<gene>
    <name evidence="1" type="ORF">GCM10009092_43460</name>
</gene>
<protein>
    <recommendedName>
        <fullName evidence="3">DUF3019 domain-containing protein</fullName>
    </recommendedName>
</protein>
<dbReference type="InterPro" id="IPR021559">
    <property type="entry name" value="DUF3019"/>
</dbReference>
<accession>A0ABP3HQM7</accession>
<dbReference type="RefSeq" id="WP_343847486.1">
    <property type="nucleotide sequence ID" value="NZ_BAAAEI010000031.1"/>
</dbReference>
<dbReference type="Proteomes" id="UP001501757">
    <property type="component" value="Unassembled WGS sequence"/>
</dbReference>
<keyword evidence="2" id="KW-1185">Reference proteome</keyword>
<evidence type="ECO:0008006" key="3">
    <source>
        <dbReference type="Google" id="ProtNLM"/>
    </source>
</evidence>
<proteinExistence type="predicted"/>
<sequence length="124" mass="14381">MKPVWYRLLILMAVSGWHLSVAAQDLGWRVKPSVCIVKELGEACQLQLDIQIWGDLPPDSCLFLSDEQLQCWQTPRQHIRLSLSYSEDSVISMRQDDRDLLTETLEVKALSAVRQRVRKPWSLF</sequence>
<organism evidence="1 2">
    <name type="scientific">Bowmanella denitrificans</name>
    <dbReference type="NCBI Taxonomy" id="366582"/>
    <lineage>
        <taxon>Bacteria</taxon>
        <taxon>Pseudomonadati</taxon>
        <taxon>Pseudomonadota</taxon>
        <taxon>Gammaproteobacteria</taxon>
        <taxon>Alteromonadales</taxon>
        <taxon>Alteromonadaceae</taxon>
        <taxon>Bowmanella</taxon>
    </lineage>
</organism>
<dbReference type="EMBL" id="BAAAEI010000031">
    <property type="protein sequence ID" value="GAA0374539.1"/>
    <property type="molecule type" value="Genomic_DNA"/>
</dbReference>